<dbReference type="PANTHER" id="PTHR21180:SF32">
    <property type="entry name" value="ENDONUCLEASE_EXONUCLEASE_PHOSPHATASE FAMILY DOMAIN-CONTAINING PROTEIN 1"/>
    <property type="match status" value="1"/>
</dbReference>
<dbReference type="EMBL" id="FAOZ01000001">
    <property type="protein sequence ID" value="CUU53841.1"/>
    <property type="molecule type" value="Genomic_DNA"/>
</dbReference>
<dbReference type="PANTHER" id="PTHR21180">
    <property type="entry name" value="ENDONUCLEASE/EXONUCLEASE/PHOSPHATASE FAMILY DOMAIN-CONTAINING PROTEIN 1"/>
    <property type="match status" value="1"/>
</dbReference>
<dbReference type="InterPro" id="IPR019554">
    <property type="entry name" value="Soluble_ligand-bd"/>
</dbReference>
<dbReference type="GO" id="GO:0015628">
    <property type="term" value="P:protein secretion by the type II secretion system"/>
    <property type="evidence" value="ECO:0007669"/>
    <property type="project" value="TreeGrafter"/>
</dbReference>
<name>A0A0S4QED7_9ACTN</name>
<dbReference type="InterPro" id="IPR051675">
    <property type="entry name" value="Endo/Exo/Phosphatase_dom_1"/>
</dbReference>
<evidence type="ECO:0000259" key="3">
    <source>
        <dbReference type="Pfam" id="PF10531"/>
    </source>
</evidence>
<proteinExistence type="predicted"/>
<sequence length="415" mass="41339">MNRHSSRQGSCRGDTAGGGTHHVGGGTHHADHASQAAAVHVDDAVTEPLGRSWPAFPPSTRHPGRGTGSLGELDAGWTGSGSDKGSDNGSDGWSDDWSDLDVDGWSDEWAGGRSIENRRQAHPEDLGDRDGPEASGDPDDAGHAGGAGGRRGLEGHDRRGRHRQLSDRLPPSLRGAILAPSARAALVLVVVAVAAAATAGWLAWRGRPVELASKGPGQSALVAQEATTTARPAAGFSVSGASAPAVPTSSSGHPAGTESEAGQEIVVDVAGRVARPGVVRLPAGSRVVDALTLAGGALPGTDTTGLALARVLTDGEQILVDGRAGPAPPLSGSGQAAAGAAGGAGSAAGGGQAPLDLNAATASQLDELPGVGPVLAQRIVDWRAANGPFTSADQLGEVTGVGDRRLADLLPLVTV</sequence>
<feature type="region of interest" description="Disordered" evidence="1">
    <location>
        <begin position="236"/>
        <end position="260"/>
    </location>
</feature>
<organism evidence="4 5">
    <name type="scientific">Parafrankia irregularis</name>
    <dbReference type="NCBI Taxonomy" id="795642"/>
    <lineage>
        <taxon>Bacteria</taxon>
        <taxon>Bacillati</taxon>
        <taxon>Actinomycetota</taxon>
        <taxon>Actinomycetes</taxon>
        <taxon>Frankiales</taxon>
        <taxon>Frankiaceae</taxon>
        <taxon>Parafrankia</taxon>
    </lineage>
</organism>
<feature type="transmembrane region" description="Helical" evidence="2">
    <location>
        <begin position="184"/>
        <end position="204"/>
    </location>
</feature>
<gene>
    <name evidence="4" type="ORF">Ga0074812_101339</name>
</gene>
<keyword evidence="2" id="KW-1133">Transmembrane helix</keyword>
<reference evidence="5" key="1">
    <citation type="submission" date="2015-11" db="EMBL/GenBank/DDBJ databases">
        <authorList>
            <person name="Varghese N."/>
        </authorList>
    </citation>
    <scope>NUCLEOTIDE SEQUENCE [LARGE SCALE GENOMIC DNA]</scope>
    <source>
        <strain evidence="5">DSM 45899</strain>
    </source>
</reference>
<dbReference type="AlphaFoldDB" id="A0A0S4QED7"/>
<feature type="domain" description="Soluble ligand binding" evidence="3">
    <location>
        <begin position="266"/>
        <end position="320"/>
    </location>
</feature>
<dbReference type="Gene3D" id="1.10.150.320">
    <property type="entry name" value="Photosystem II 12 kDa extrinsic protein"/>
    <property type="match status" value="1"/>
</dbReference>
<dbReference type="InterPro" id="IPR010994">
    <property type="entry name" value="RuvA_2-like"/>
</dbReference>
<feature type="compositionally biased region" description="Acidic residues" evidence="1">
    <location>
        <begin position="93"/>
        <end position="106"/>
    </location>
</feature>
<feature type="compositionally biased region" description="Low complexity" evidence="1">
    <location>
        <begin position="330"/>
        <end position="339"/>
    </location>
</feature>
<dbReference type="Gene3D" id="3.10.560.10">
    <property type="entry name" value="Outer membrane lipoprotein wza domain like"/>
    <property type="match status" value="1"/>
</dbReference>
<dbReference type="GO" id="GO:0015627">
    <property type="term" value="C:type II protein secretion system complex"/>
    <property type="evidence" value="ECO:0007669"/>
    <property type="project" value="TreeGrafter"/>
</dbReference>
<evidence type="ECO:0000313" key="4">
    <source>
        <dbReference type="EMBL" id="CUU53841.1"/>
    </source>
</evidence>
<dbReference type="Proteomes" id="UP000198802">
    <property type="component" value="Unassembled WGS sequence"/>
</dbReference>
<keyword evidence="2" id="KW-0812">Transmembrane</keyword>
<feature type="compositionally biased region" description="Low complexity" evidence="1">
    <location>
        <begin position="80"/>
        <end position="92"/>
    </location>
</feature>
<protein>
    <submittedName>
        <fullName evidence="4">Competence protein ComEA</fullName>
    </submittedName>
</protein>
<feature type="compositionally biased region" description="Basic and acidic residues" evidence="1">
    <location>
        <begin position="115"/>
        <end position="132"/>
    </location>
</feature>
<dbReference type="SUPFAM" id="SSF47781">
    <property type="entry name" value="RuvA domain 2-like"/>
    <property type="match status" value="1"/>
</dbReference>
<evidence type="ECO:0000256" key="2">
    <source>
        <dbReference type="SAM" id="Phobius"/>
    </source>
</evidence>
<feature type="compositionally biased region" description="Gly residues" evidence="1">
    <location>
        <begin position="340"/>
        <end position="349"/>
    </location>
</feature>
<evidence type="ECO:0000313" key="5">
    <source>
        <dbReference type="Proteomes" id="UP000198802"/>
    </source>
</evidence>
<dbReference type="RefSeq" id="WP_091270785.1">
    <property type="nucleotide sequence ID" value="NZ_FAOZ01000001.1"/>
</dbReference>
<dbReference type="Pfam" id="PF12836">
    <property type="entry name" value="HHH_3"/>
    <property type="match status" value="1"/>
</dbReference>
<evidence type="ECO:0000256" key="1">
    <source>
        <dbReference type="SAM" id="MobiDB-lite"/>
    </source>
</evidence>
<accession>A0A0S4QED7</accession>
<feature type="region of interest" description="Disordered" evidence="1">
    <location>
        <begin position="322"/>
        <end position="349"/>
    </location>
</feature>
<keyword evidence="2" id="KW-0472">Membrane</keyword>
<feature type="compositionally biased region" description="Gly residues" evidence="1">
    <location>
        <begin position="15"/>
        <end position="27"/>
    </location>
</feature>
<keyword evidence="5" id="KW-1185">Reference proteome</keyword>
<feature type="region of interest" description="Disordered" evidence="1">
    <location>
        <begin position="1"/>
        <end position="168"/>
    </location>
</feature>
<dbReference type="Pfam" id="PF10531">
    <property type="entry name" value="SLBB"/>
    <property type="match status" value="1"/>
</dbReference>